<keyword evidence="3" id="KW-1185">Reference proteome</keyword>
<feature type="transmembrane region" description="Helical" evidence="1">
    <location>
        <begin position="263"/>
        <end position="284"/>
    </location>
</feature>
<evidence type="ECO:0000256" key="1">
    <source>
        <dbReference type="SAM" id="Phobius"/>
    </source>
</evidence>
<keyword evidence="1" id="KW-1133">Transmembrane helix</keyword>
<comment type="caution">
    <text evidence="2">The sequence shown here is derived from an EMBL/GenBank/DDBJ whole genome shotgun (WGS) entry which is preliminary data.</text>
</comment>
<keyword evidence="1" id="KW-0812">Transmembrane</keyword>
<dbReference type="EMBL" id="PGTZ01000006">
    <property type="protein sequence ID" value="PJI94979.1"/>
    <property type="molecule type" value="Genomic_DNA"/>
</dbReference>
<organism evidence="2 3">
    <name type="scientific">Luteimicrobium subarcticum</name>
    <dbReference type="NCBI Taxonomy" id="620910"/>
    <lineage>
        <taxon>Bacteria</taxon>
        <taxon>Bacillati</taxon>
        <taxon>Actinomycetota</taxon>
        <taxon>Actinomycetes</taxon>
        <taxon>Micrococcales</taxon>
        <taxon>Luteimicrobium</taxon>
    </lineage>
</organism>
<proteinExistence type="predicted"/>
<feature type="transmembrane region" description="Helical" evidence="1">
    <location>
        <begin position="233"/>
        <end position="251"/>
    </location>
</feature>
<dbReference type="Proteomes" id="UP000231586">
    <property type="component" value="Unassembled WGS sequence"/>
</dbReference>
<protein>
    <submittedName>
        <fullName evidence="2">Uncharacterized protein</fullName>
    </submittedName>
</protein>
<reference evidence="2 3" key="1">
    <citation type="submission" date="2017-11" db="EMBL/GenBank/DDBJ databases">
        <title>Genomic Encyclopedia of Archaeal and Bacterial Type Strains, Phase II (KMG-II): From Individual Species to Whole Genera.</title>
        <authorList>
            <person name="Goeker M."/>
        </authorList>
    </citation>
    <scope>NUCLEOTIDE SEQUENCE [LARGE SCALE GENOMIC DNA]</scope>
    <source>
        <strain evidence="2 3">DSM 22413</strain>
    </source>
</reference>
<name>A0A2M8WVM7_9MICO</name>
<keyword evidence="1" id="KW-0472">Membrane</keyword>
<dbReference type="RefSeq" id="WP_100348914.1">
    <property type="nucleotide sequence ID" value="NZ_PGTZ01000006.1"/>
</dbReference>
<dbReference type="AlphaFoldDB" id="A0A2M8WVM7"/>
<accession>A0A2M8WVM7</accession>
<evidence type="ECO:0000313" key="2">
    <source>
        <dbReference type="EMBL" id="PJI94979.1"/>
    </source>
</evidence>
<dbReference type="OrthoDB" id="5106852at2"/>
<sequence length="476" mass="49923">MGDSQWQRLDGDADLVRSKGTRYQEIADAITRATGTLDAIVDDASTRAKSMDATKTLSAGVRDDIRKAADRYRYTGDALTTYADALGRAVDDSDTAATHIAALEAELAAARTATRNAQSVVDDLPQDASSDDVLSAHGALSSATWHTSGLETLLTQWQGRWNDAKRDKDVAAVVARSKIDEVVTGDKVNGLKDSFWDHVGTVWDSVYKVFKVVCDVAGILSIFLSWVPVLGQVLVVLAAVGAIMAVVDTAIKMGRGKAGLGDLLLAVGGAALTLFGGKAVTALARYAKARMVVQTAETLSTGSAVSRFGAGAITQARDELGTTGGKRAFDLLASPFVRGSEDAARLQAFRADRTLAGFGRQAVGAAKDAFPNPFTDFRLRALTGNQDVIDMVRVARSAGTVIDGPTRVVALVAGGASGLRQITDFAKAGGSFARATTGFDGWQLTSDGTSLSTSGLDAPWSEIPKDVVDIKQTVFG</sequence>
<gene>
    <name evidence="2" type="ORF">CLV34_0831</name>
</gene>
<evidence type="ECO:0000313" key="3">
    <source>
        <dbReference type="Proteomes" id="UP000231586"/>
    </source>
</evidence>